<evidence type="ECO:0000313" key="6">
    <source>
        <dbReference type="Proteomes" id="UP000789845"/>
    </source>
</evidence>
<keyword evidence="1" id="KW-0547">Nucleotide-binding</keyword>
<dbReference type="InterPro" id="IPR011009">
    <property type="entry name" value="Kinase-like_dom_sf"/>
</dbReference>
<organism evidence="5 6">
    <name type="scientific">Pseudoneobacillus rhizosphaerae</name>
    <dbReference type="NCBI Taxonomy" id="2880968"/>
    <lineage>
        <taxon>Bacteria</taxon>
        <taxon>Bacillati</taxon>
        <taxon>Bacillota</taxon>
        <taxon>Bacilli</taxon>
        <taxon>Bacillales</taxon>
        <taxon>Bacillaceae</taxon>
        <taxon>Pseudoneobacillus</taxon>
    </lineage>
</organism>
<evidence type="ECO:0000256" key="2">
    <source>
        <dbReference type="SAM" id="MobiDB-lite"/>
    </source>
</evidence>
<dbReference type="InterPro" id="IPR000719">
    <property type="entry name" value="Prot_kinase_dom"/>
</dbReference>
<dbReference type="PROSITE" id="PS50011">
    <property type="entry name" value="PROTEIN_KINASE_DOM"/>
    <property type="match status" value="1"/>
</dbReference>
<keyword evidence="1" id="KW-0067">ATP-binding</keyword>
<sequence length="351" mass="39727">MMMNHSLKNQCKLNVGQVITGKWHHNQYTITKELGFGANGIVYLAQSKNQYVALKLSDNGMSITSEVNVLKSFAKVQGSTLGPSLLDVDDWVRGTGTISFYVMEYIHGLSFLEFVEQKGKSWMPVLVLQLLSDLEKLHSSGWVFGDLKPENLIVTGPPPKIRCIDVGGTTIQGRAIKEFTEFYDRGYWGLGSRKADPKYDLFAVAMIMINTSYPKRFNKTTGGINQLTQAINEKMELSKYKNFILSALLGHYTTAKEMRKQLLYIVGEDQSNSSRVTRAQFRTQTQTRTKTSSVSISRSNTYAANTPNHQNQAPQQRQLQKKKRKSKGILETVFIVFFVTLLYAFYVIEKL</sequence>
<keyword evidence="5" id="KW-0808">Transferase</keyword>
<comment type="caution">
    <text evidence="5">The sequence shown here is derived from an EMBL/GenBank/DDBJ whole genome shotgun (WGS) entry which is preliminary data.</text>
</comment>
<name>A0A9C7LBF8_9BACI</name>
<evidence type="ECO:0000256" key="3">
    <source>
        <dbReference type="SAM" id="Phobius"/>
    </source>
</evidence>
<feature type="compositionally biased region" description="Polar residues" evidence="2">
    <location>
        <begin position="292"/>
        <end position="309"/>
    </location>
</feature>
<feature type="transmembrane region" description="Helical" evidence="3">
    <location>
        <begin position="328"/>
        <end position="348"/>
    </location>
</feature>
<dbReference type="PROSITE" id="PS00107">
    <property type="entry name" value="PROTEIN_KINASE_ATP"/>
    <property type="match status" value="1"/>
</dbReference>
<dbReference type="PANTHER" id="PTHR44167">
    <property type="entry name" value="OVARIAN-SPECIFIC SERINE/THREONINE-PROTEIN KINASE LOK-RELATED"/>
    <property type="match status" value="1"/>
</dbReference>
<dbReference type="EC" id="2.7.11.1" evidence="5"/>
<keyword evidence="3" id="KW-0812">Transmembrane</keyword>
<dbReference type="GO" id="GO:0005524">
    <property type="term" value="F:ATP binding"/>
    <property type="evidence" value="ECO:0007669"/>
    <property type="project" value="UniProtKB-UniRule"/>
</dbReference>
<gene>
    <name evidence="5" type="primary">yabT</name>
    <name evidence="5" type="ORF">NEOCIP111885_03840</name>
</gene>
<feature type="binding site" evidence="1">
    <location>
        <position position="55"/>
    </location>
    <ligand>
        <name>ATP</name>
        <dbReference type="ChEBI" id="CHEBI:30616"/>
    </ligand>
</feature>
<dbReference type="EMBL" id="CAKJTG010000028">
    <property type="protein sequence ID" value="CAG9610096.1"/>
    <property type="molecule type" value="Genomic_DNA"/>
</dbReference>
<dbReference type="AlphaFoldDB" id="A0A9C7LBF8"/>
<evidence type="ECO:0000259" key="4">
    <source>
        <dbReference type="PROSITE" id="PS50011"/>
    </source>
</evidence>
<accession>A0A9C7LBF8</accession>
<dbReference type="InterPro" id="IPR017441">
    <property type="entry name" value="Protein_kinase_ATP_BS"/>
</dbReference>
<dbReference type="Gene3D" id="3.30.200.20">
    <property type="entry name" value="Phosphorylase Kinase, domain 1"/>
    <property type="match status" value="1"/>
</dbReference>
<reference evidence="5" key="1">
    <citation type="submission" date="2021-10" db="EMBL/GenBank/DDBJ databases">
        <authorList>
            <person name="Criscuolo A."/>
        </authorList>
    </citation>
    <scope>NUCLEOTIDE SEQUENCE</scope>
    <source>
        <strain evidence="5">CIP111885</strain>
    </source>
</reference>
<dbReference type="SMART" id="SM00220">
    <property type="entry name" value="S_TKc"/>
    <property type="match status" value="1"/>
</dbReference>
<evidence type="ECO:0000256" key="1">
    <source>
        <dbReference type="PROSITE-ProRule" id="PRU10141"/>
    </source>
</evidence>
<keyword evidence="6" id="KW-1185">Reference proteome</keyword>
<dbReference type="SUPFAM" id="SSF56112">
    <property type="entry name" value="Protein kinase-like (PK-like)"/>
    <property type="match status" value="1"/>
</dbReference>
<dbReference type="Gene3D" id="1.10.510.10">
    <property type="entry name" value="Transferase(Phosphotransferase) domain 1"/>
    <property type="match status" value="1"/>
</dbReference>
<keyword evidence="3" id="KW-1133">Transmembrane helix</keyword>
<dbReference type="GO" id="GO:0004674">
    <property type="term" value="F:protein serine/threonine kinase activity"/>
    <property type="evidence" value="ECO:0007669"/>
    <property type="project" value="UniProtKB-EC"/>
</dbReference>
<feature type="domain" description="Protein kinase" evidence="4">
    <location>
        <begin position="28"/>
        <end position="276"/>
    </location>
</feature>
<proteinExistence type="predicted"/>
<feature type="compositionally biased region" description="Low complexity" evidence="2">
    <location>
        <begin position="277"/>
        <end position="291"/>
    </location>
</feature>
<feature type="region of interest" description="Disordered" evidence="2">
    <location>
        <begin position="276"/>
        <end position="319"/>
    </location>
</feature>
<dbReference type="PANTHER" id="PTHR44167:SF31">
    <property type="entry name" value="PROTEIN CBG02007"/>
    <property type="match status" value="1"/>
</dbReference>
<dbReference type="Proteomes" id="UP000789845">
    <property type="component" value="Unassembled WGS sequence"/>
</dbReference>
<keyword evidence="3" id="KW-0472">Membrane</keyword>
<protein>
    <submittedName>
        <fullName evidence="5">Serine/threonine-protein kinase YabT</fullName>
        <ecNumber evidence="5">2.7.11.1</ecNumber>
    </submittedName>
</protein>
<keyword evidence="5" id="KW-0418">Kinase</keyword>
<dbReference type="Pfam" id="PF00069">
    <property type="entry name" value="Pkinase"/>
    <property type="match status" value="1"/>
</dbReference>
<dbReference type="GO" id="GO:0005737">
    <property type="term" value="C:cytoplasm"/>
    <property type="evidence" value="ECO:0007669"/>
    <property type="project" value="TreeGrafter"/>
</dbReference>
<evidence type="ECO:0000313" key="5">
    <source>
        <dbReference type="EMBL" id="CAG9610096.1"/>
    </source>
</evidence>